<protein>
    <submittedName>
        <fullName evidence="1">Glutamate dehydrogenase</fullName>
    </submittedName>
</protein>
<proteinExistence type="predicted"/>
<dbReference type="EMBL" id="VSZY01000002">
    <property type="protein sequence ID" value="MCU9968183.1"/>
    <property type="molecule type" value="Genomic_DNA"/>
</dbReference>
<comment type="caution">
    <text evidence="1">The sequence shown here is derived from an EMBL/GenBank/DDBJ whole genome shotgun (WGS) entry which is preliminary data.</text>
</comment>
<name>A0ABD4TXY2_9ACTO</name>
<reference evidence="1 2" key="1">
    <citation type="submission" date="2019-08" db="EMBL/GenBank/DDBJ databases">
        <title>Comparison of rpoB and gyrB Sequences from Mobiluncus Species and Development of a Multiplex PCR Method for Clinical Detection of Mobiluncus curtisii and Mobiluncus mulieris.</title>
        <authorList>
            <person name="Yang L."/>
            <person name="Shen Y."/>
            <person name="Xu G."/>
            <person name="Shu L.-B."/>
            <person name="Hu J."/>
            <person name="Zhang R."/>
            <person name="Wang Y."/>
            <person name="Zhou H.-W."/>
            <person name="Zhang X."/>
        </authorList>
    </citation>
    <scope>NUCLEOTIDE SEQUENCE [LARGE SCALE GENOMIC DNA]</scope>
    <source>
        <strain evidence="1 2">M26</strain>
    </source>
</reference>
<evidence type="ECO:0000313" key="2">
    <source>
        <dbReference type="Proteomes" id="UP001209486"/>
    </source>
</evidence>
<gene>
    <name evidence="1" type="ORF">FYZ43_01830</name>
</gene>
<evidence type="ECO:0000313" key="1">
    <source>
        <dbReference type="EMBL" id="MCU9968183.1"/>
    </source>
</evidence>
<organism evidence="1 2">
    <name type="scientific">Mobiluncus mulieris</name>
    <dbReference type="NCBI Taxonomy" id="2052"/>
    <lineage>
        <taxon>Bacteria</taxon>
        <taxon>Bacillati</taxon>
        <taxon>Actinomycetota</taxon>
        <taxon>Actinomycetes</taxon>
        <taxon>Actinomycetales</taxon>
        <taxon>Actinomycetaceae</taxon>
        <taxon>Mobiluncus</taxon>
    </lineage>
</organism>
<dbReference type="AlphaFoldDB" id="A0ABD4TXY2"/>
<dbReference type="RefSeq" id="WP_004012425.1">
    <property type="nucleotide sequence ID" value="NZ_CAMPNB010000005.1"/>
</dbReference>
<sequence length="47" mass="4931">MPIIGSETDIPALIKHVANTGKVVDFPGSEAIDPTQVLLLDVDVVVC</sequence>
<dbReference type="Proteomes" id="UP001209486">
    <property type="component" value="Unassembled WGS sequence"/>
</dbReference>
<accession>A0ABD4TXY2</accession>